<reference evidence="2" key="1">
    <citation type="submission" date="2014-11" db="EMBL/GenBank/DDBJ databases">
        <authorList>
            <person name="Amaro Gonzalez C."/>
        </authorList>
    </citation>
    <scope>NUCLEOTIDE SEQUENCE</scope>
</reference>
<keyword evidence="1" id="KW-0472">Membrane</keyword>
<accession>A0A0E9WRG5</accession>
<dbReference type="AlphaFoldDB" id="A0A0E9WRG5"/>
<reference evidence="2" key="2">
    <citation type="journal article" date="2015" name="Fish Shellfish Immunol.">
        <title>Early steps in the European eel (Anguilla anguilla)-Vibrio vulnificus interaction in the gills: Role of the RtxA13 toxin.</title>
        <authorList>
            <person name="Callol A."/>
            <person name="Pajuelo D."/>
            <person name="Ebbesson L."/>
            <person name="Teles M."/>
            <person name="MacKenzie S."/>
            <person name="Amaro C."/>
        </authorList>
    </citation>
    <scope>NUCLEOTIDE SEQUENCE</scope>
</reference>
<organism evidence="2">
    <name type="scientific">Anguilla anguilla</name>
    <name type="common">European freshwater eel</name>
    <name type="synonym">Muraena anguilla</name>
    <dbReference type="NCBI Taxonomy" id="7936"/>
    <lineage>
        <taxon>Eukaryota</taxon>
        <taxon>Metazoa</taxon>
        <taxon>Chordata</taxon>
        <taxon>Craniata</taxon>
        <taxon>Vertebrata</taxon>
        <taxon>Euteleostomi</taxon>
        <taxon>Actinopterygii</taxon>
        <taxon>Neopterygii</taxon>
        <taxon>Teleostei</taxon>
        <taxon>Anguilliformes</taxon>
        <taxon>Anguillidae</taxon>
        <taxon>Anguilla</taxon>
    </lineage>
</organism>
<dbReference type="EMBL" id="GBXM01015721">
    <property type="protein sequence ID" value="JAH92856.1"/>
    <property type="molecule type" value="Transcribed_RNA"/>
</dbReference>
<proteinExistence type="predicted"/>
<sequence>MRTACFYSASPSVNVSIGLLVSSFFFSAFLPYASHATRLSAVFDSDWLFLSFIQVLLLKSSFKGKVACVCACVCAFHHLHSCKSKSAFMKVCQGM</sequence>
<keyword evidence="1" id="KW-1133">Transmembrane helix</keyword>
<name>A0A0E9WRG5_ANGAN</name>
<evidence type="ECO:0000256" key="1">
    <source>
        <dbReference type="SAM" id="Phobius"/>
    </source>
</evidence>
<feature type="transmembrane region" description="Helical" evidence="1">
    <location>
        <begin position="12"/>
        <end position="33"/>
    </location>
</feature>
<protein>
    <submittedName>
        <fullName evidence="2">Uncharacterized protein</fullName>
    </submittedName>
</protein>
<evidence type="ECO:0000313" key="2">
    <source>
        <dbReference type="EMBL" id="JAH92856.1"/>
    </source>
</evidence>
<keyword evidence="1" id="KW-0812">Transmembrane</keyword>